<evidence type="ECO:0000259" key="8">
    <source>
        <dbReference type="Pfam" id="PF13359"/>
    </source>
</evidence>
<evidence type="ECO:0000313" key="9">
    <source>
        <dbReference type="EMBL" id="GMG15164.1"/>
    </source>
</evidence>
<evidence type="ECO:0000256" key="6">
    <source>
        <dbReference type="ARBA" id="ARBA00022801"/>
    </source>
</evidence>
<dbReference type="InterPro" id="IPR045249">
    <property type="entry name" value="HARBI1-like"/>
</dbReference>
<protein>
    <submittedName>
        <fullName evidence="9">Unnamed protein product</fullName>
    </submittedName>
</protein>
<keyword evidence="5" id="KW-0479">Metal-binding</keyword>
<evidence type="ECO:0000256" key="3">
    <source>
        <dbReference type="ARBA" id="ARBA00006958"/>
    </source>
</evidence>
<evidence type="ECO:0000256" key="4">
    <source>
        <dbReference type="ARBA" id="ARBA00022722"/>
    </source>
</evidence>
<evidence type="ECO:0000256" key="2">
    <source>
        <dbReference type="ARBA" id="ARBA00004123"/>
    </source>
</evidence>
<sequence length="291" mass="32333">MVDDFRRLGGVDRSYCYRIVKDVKRAIVEIPELQICFPTTPTQREVAAAGFAARSNERVTSGCIAAMDGWLCNIQAPSDADAGSAAGARRYFSGHYMHPGINVQACCDAFSRFVFVESTHPGGVNDSRAYNDSGLPTIVEHLERGIYIVADAAYTATNHLLTSFTALQPGEMFKDSFNYHLSQIRIHIEMAFGLLTNKWGIFHHPLQLRLATATLVIKCAATLHSFCINERLDDANDPVFEELIQMARDQGRSLRSLLAYEGDATIEVATNSYDRNGIVQRLREIPLLRAN</sequence>
<dbReference type="PANTHER" id="PTHR22930:SF85">
    <property type="entry name" value="GH03217P-RELATED"/>
    <property type="match status" value="1"/>
</dbReference>
<dbReference type="GO" id="GO:0005634">
    <property type="term" value="C:nucleus"/>
    <property type="evidence" value="ECO:0007669"/>
    <property type="project" value="UniProtKB-SubCell"/>
</dbReference>
<comment type="subcellular location">
    <subcellularLocation>
        <location evidence="2">Nucleus</location>
    </subcellularLocation>
</comment>
<dbReference type="GO" id="GO:0016787">
    <property type="term" value="F:hydrolase activity"/>
    <property type="evidence" value="ECO:0007669"/>
    <property type="project" value="UniProtKB-KW"/>
</dbReference>
<gene>
    <name evidence="9" type="ORF">Pfra01_002936700</name>
</gene>
<evidence type="ECO:0000256" key="7">
    <source>
        <dbReference type="ARBA" id="ARBA00023242"/>
    </source>
</evidence>
<keyword evidence="10" id="KW-1185">Reference proteome</keyword>
<dbReference type="PANTHER" id="PTHR22930">
    <property type="match status" value="1"/>
</dbReference>
<dbReference type="Pfam" id="PF13359">
    <property type="entry name" value="DDE_Tnp_4"/>
    <property type="match status" value="1"/>
</dbReference>
<dbReference type="GO" id="GO:0004518">
    <property type="term" value="F:nuclease activity"/>
    <property type="evidence" value="ECO:0007669"/>
    <property type="project" value="UniProtKB-KW"/>
</dbReference>
<dbReference type="Proteomes" id="UP001165121">
    <property type="component" value="Unassembled WGS sequence"/>
</dbReference>
<reference evidence="9" key="1">
    <citation type="submission" date="2023-04" db="EMBL/GenBank/DDBJ databases">
        <title>Phytophthora fragariaefolia NBRC 109709.</title>
        <authorList>
            <person name="Ichikawa N."/>
            <person name="Sato H."/>
            <person name="Tonouchi N."/>
        </authorList>
    </citation>
    <scope>NUCLEOTIDE SEQUENCE</scope>
    <source>
        <strain evidence="9">NBRC 109709</strain>
    </source>
</reference>
<dbReference type="AlphaFoldDB" id="A0A9W6YPD8"/>
<accession>A0A9W6YPD8</accession>
<dbReference type="OrthoDB" id="88827at2759"/>
<keyword evidence="6" id="KW-0378">Hydrolase</keyword>
<evidence type="ECO:0000256" key="1">
    <source>
        <dbReference type="ARBA" id="ARBA00001968"/>
    </source>
</evidence>
<keyword evidence="7" id="KW-0539">Nucleus</keyword>
<comment type="cofactor">
    <cofactor evidence="1">
        <name>a divalent metal cation</name>
        <dbReference type="ChEBI" id="CHEBI:60240"/>
    </cofactor>
</comment>
<keyword evidence="4" id="KW-0540">Nuclease</keyword>
<organism evidence="9 10">
    <name type="scientific">Phytophthora fragariaefolia</name>
    <dbReference type="NCBI Taxonomy" id="1490495"/>
    <lineage>
        <taxon>Eukaryota</taxon>
        <taxon>Sar</taxon>
        <taxon>Stramenopiles</taxon>
        <taxon>Oomycota</taxon>
        <taxon>Peronosporomycetes</taxon>
        <taxon>Peronosporales</taxon>
        <taxon>Peronosporaceae</taxon>
        <taxon>Phytophthora</taxon>
    </lineage>
</organism>
<dbReference type="EMBL" id="BSXT01018867">
    <property type="protein sequence ID" value="GMG15164.1"/>
    <property type="molecule type" value="Genomic_DNA"/>
</dbReference>
<dbReference type="InterPro" id="IPR027806">
    <property type="entry name" value="HARBI1_dom"/>
</dbReference>
<comment type="caution">
    <text evidence="9">The sequence shown here is derived from an EMBL/GenBank/DDBJ whole genome shotgun (WGS) entry which is preliminary data.</text>
</comment>
<feature type="domain" description="DDE Tnp4" evidence="8">
    <location>
        <begin position="67"/>
        <end position="224"/>
    </location>
</feature>
<evidence type="ECO:0000256" key="5">
    <source>
        <dbReference type="ARBA" id="ARBA00022723"/>
    </source>
</evidence>
<name>A0A9W6YPD8_9STRA</name>
<comment type="similarity">
    <text evidence="3">Belongs to the HARBI1 family.</text>
</comment>
<dbReference type="GO" id="GO:0046872">
    <property type="term" value="F:metal ion binding"/>
    <property type="evidence" value="ECO:0007669"/>
    <property type="project" value="UniProtKB-KW"/>
</dbReference>
<evidence type="ECO:0000313" key="10">
    <source>
        <dbReference type="Proteomes" id="UP001165121"/>
    </source>
</evidence>
<proteinExistence type="inferred from homology"/>